<evidence type="ECO:0000256" key="5">
    <source>
        <dbReference type="ARBA" id="ARBA00022729"/>
    </source>
</evidence>
<evidence type="ECO:0000256" key="1">
    <source>
        <dbReference type="ARBA" id="ARBA00004571"/>
    </source>
</evidence>
<evidence type="ECO:0000256" key="7">
    <source>
        <dbReference type="ARBA" id="ARBA00023237"/>
    </source>
</evidence>
<comment type="subcellular location">
    <subcellularLocation>
        <location evidence="1">Cell outer membrane</location>
        <topology evidence="1">Multi-pass membrane protein</topology>
    </subcellularLocation>
</comment>
<proteinExistence type="inferred from homology"/>
<accession>A0ABY2Q8Y3</accession>
<dbReference type="SUPFAM" id="SSF56935">
    <property type="entry name" value="Porins"/>
    <property type="match status" value="1"/>
</dbReference>
<evidence type="ECO:0000313" key="10">
    <source>
        <dbReference type="Proteomes" id="UP000306441"/>
    </source>
</evidence>
<keyword evidence="6" id="KW-0472">Membrane</keyword>
<comment type="similarity">
    <text evidence="2">Belongs to the OmpP1/FadL family.</text>
</comment>
<keyword evidence="5 8" id="KW-0732">Signal</keyword>
<evidence type="ECO:0000256" key="8">
    <source>
        <dbReference type="SAM" id="SignalP"/>
    </source>
</evidence>
<reference evidence="9 10" key="1">
    <citation type="submission" date="2019-04" db="EMBL/GenBank/DDBJ databases">
        <title>Mesorhizobium composti sp. nov., isolated from compost.</title>
        <authorList>
            <person name="Lin S.-Y."/>
            <person name="Hameed A."/>
            <person name="Hsieh Y.-T."/>
            <person name="Young C.-C."/>
        </authorList>
    </citation>
    <scope>NUCLEOTIDE SEQUENCE [LARGE SCALE GENOMIC DNA]</scope>
    <source>
        <strain evidence="9 10">CC-YTH430</strain>
    </source>
</reference>
<name>A0ABY2Q8Y3_9HYPH</name>
<gene>
    <name evidence="9" type="ORF">E6C48_06775</name>
</gene>
<dbReference type="PANTHER" id="PTHR35093">
    <property type="entry name" value="OUTER MEMBRANE PROTEIN NMB0088-RELATED"/>
    <property type="match status" value="1"/>
</dbReference>
<dbReference type="RefSeq" id="WP_136355384.1">
    <property type="nucleotide sequence ID" value="NZ_SSNY01000003.1"/>
</dbReference>
<evidence type="ECO:0000256" key="2">
    <source>
        <dbReference type="ARBA" id="ARBA00008163"/>
    </source>
</evidence>
<dbReference type="EMBL" id="SSNY01000003">
    <property type="protein sequence ID" value="THF58311.1"/>
    <property type="molecule type" value="Genomic_DNA"/>
</dbReference>
<dbReference type="PANTHER" id="PTHR35093:SF8">
    <property type="entry name" value="OUTER MEMBRANE PROTEIN NMB0088-RELATED"/>
    <property type="match status" value="1"/>
</dbReference>
<keyword evidence="3" id="KW-1134">Transmembrane beta strand</keyword>
<keyword evidence="4" id="KW-0812">Transmembrane</keyword>
<feature type="chain" id="PRO_5045149270" evidence="8">
    <location>
        <begin position="26"/>
        <end position="394"/>
    </location>
</feature>
<dbReference type="Pfam" id="PF03349">
    <property type="entry name" value="Toluene_X"/>
    <property type="match status" value="1"/>
</dbReference>
<evidence type="ECO:0000256" key="3">
    <source>
        <dbReference type="ARBA" id="ARBA00022452"/>
    </source>
</evidence>
<keyword evidence="10" id="KW-1185">Reference proteome</keyword>
<dbReference type="InterPro" id="IPR005017">
    <property type="entry name" value="OMPP1/FadL/TodX"/>
</dbReference>
<dbReference type="Gene3D" id="2.40.160.60">
    <property type="entry name" value="Outer membrane protein transport protein (OMPP1/FadL/TodX)"/>
    <property type="match status" value="1"/>
</dbReference>
<evidence type="ECO:0000256" key="4">
    <source>
        <dbReference type="ARBA" id="ARBA00022692"/>
    </source>
</evidence>
<evidence type="ECO:0000313" key="9">
    <source>
        <dbReference type="EMBL" id="THF58311.1"/>
    </source>
</evidence>
<sequence length="394" mass="40999">MRTFKAKALLGAGSLTLALVGAAQAGGFSRGTADTDILFDAGNFNIRAGVTYVSPKREFSRTQDPQPGKFNPSGLAGTSYTDDYIVPSMAIKMNLTDNLRCAATLVDNNGGSVTYAVPKPSGKLSEDFTTNEKALTCGVKFQAGPGNVWLLGGGYVETFNYDRVNATPIPGAFANLTLGGEEVGYRIGAAYEIPDIAFRAQLMYRSGTDYGATGTLAVPGALLGLPVASVPLNATGTGHLPQTVEFKLQSGIAPGWLAFGSVKWADWSVQDKLLVTSVVPTPGGPVPGPGSDDEYFWKDGWTVTGGVGHAFNDRVSGLVSLTWDSGVSTGYDFSSDSYTLALGGSVKDTLGGELRAGVGVSYLTSAEITKGADKGFAVKDGYAVAGSVGYNIKW</sequence>
<comment type="caution">
    <text evidence="9">The sequence shown here is derived from an EMBL/GenBank/DDBJ whole genome shotgun (WGS) entry which is preliminary data.</text>
</comment>
<dbReference type="Proteomes" id="UP000306441">
    <property type="component" value="Unassembled WGS sequence"/>
</dbReference>
<feature type="signal peptide" evidence="8">
    <location>
        <begin position="1"/>
        <end position="25"/>
    </location>
</feature>
<protein>
    <submittedName>
        <fullName evidence="9">Aromatic hydrocarbon degradation protein</fullName>
    </submittedName>
</protein>
<evidence type="ECO:0000256" key="6">
    <source>
        <dbReference type="ARBA" id="ARBA00023136"/>
    </source>
</evidence>
<organism evidence="9 10">
    <name type="scientific">Ollibium composti</name>
    <dbReference type="NCBI Taxonomy" id="2675109"/>
    <lineage>
        <taxon>Bacteria</taxon>
        <taxon>Pseudomonadati</taxon>
        <taxon>Pseudomonadota</taxon>
        <taxon>Alphaproteobacteria</taxon>
        <taxon>Hyphomicrobiales</taxon>
        <taxon>Phyllobacteriaceae</taxon>
        <taxon>Ollibium</taxon>
    </lineage>
</organism>
<keyword evidence="7" id="KW-0998">Cell outer membrane</keyword>